<dbReference type="NCBIfam" id="TIGR00974">
    <property type="entry name" value="3a0107s02c"/>
    <property type="match status" value="1"/>
</dbReference>
<feature type="transmembrane region" description="Helical" evidence="10">
    <location>
        <begin position="90"/>
        <end position="111"/>
    </location>
</feature>
<evidence type="ECO:0000256" key="2">
    <source>
        <dbReference type="ARBA" id="ARBA00007069"/>
    </source>
</evidence>
<proteinExistence type="inferred from homology"/>
<feature type="compositionally biased region" description="Polar residues" evidence="9">
    <location>
        <begin position="1"/>
        <end position="13"/>
    </location>
</feature>
<feature type="transmembrane region" description="Helical" evidence="10">
    <location>
        <begin position="251"/>
        <end position="273"/>
    </location>
</feature>
<gene>
    <name evidence="12" type="ORF">UFOPK3376_02339</name>
</gene>
<dbReference type="InterPro" id="IPR035906">
    <property type="entry name" value="MetI-like_sf"/>
</dbReference>
<keyword evidence="5" id="KW-0592">Phosphate transport</keyword>
<dbReference type="PANTHER" id="PTHR42922">
    <property type="entry name" value="PHOSPHATE TRANSPORT SYSTEM PERMEASE PROTEIN PSTA"/>
    <property type="match status" value="1"/>
</dbReference>
<dbReference type="GO" id="GO:0035435">
    <property type="term" value="P:phosphate ion transmembrane transport"/>
    <property type="evidence" value="ECO:0007669"/>
    <property type="project" value="InterPro"/>
</dbReference>
<feature type="transmembrane region" description="Helical" evidence="10">
    <location>
        <begin position="63"/>
        <end position="84"/>
    </location>
</feature>
<evidence type="ECO:0000256" key="7">
    <source>
        <dbReference type="ARBA" id="ARBA00022989"/>
    </source>
</evidence>
<dbReference type="SUPFAM" id="SSF161098">
    <property type="entry name" value="MetI-like"/>
    <property type="match status" value="1"/>
</dbReference>
<comment type="similarity">
    <text evidence="2">Belongs to the binding-protein-dependent transport system permease family. CysTW subfamily.</text>
</comment>
<feature type="region of interest" description="Disordered" evidence="9">
    <location>
        <begin position="1"/>
        <end position="54"/>
    </location>
</feature>
<accession>A0A6J7F079</accession>
<evidence type="ECO:0000259" key="11">
    <source>
        <dbReference type="PROSITE" id="PS50928"/>
    </source>
</evidence>
<feature type="transmembrane region" description="Helical" evidence="10">
    <location>
        <begin position="180"/>
        <end position="207"/>
    </location>
</feature>
<feature type="compositionally biased region" description="Basic and acidic residues" evidence="9">
    <location>
        <begin position="427"/>
        <end position="439"/>
    </location>
</feature>
<evidence type="ECO:0000256" key="10">
    <source>
        <dbReference type="SAM" id="Phobius"/>
    </source>
</evidence>
<dbReference type="Gene3D" id="1.10.3720.10">
    <property type="entry name" value="MetI-like"/>
    <property type="match status" value="1"/>
</dbReference>
<dbReference type="GO" id="GO:0005886">
    <property type="term" value="C:plasma membrane"/>
    <property type="evidence" value="ECO:0007669"/>
    <property type="project" value="UniProtKB-SubCell"/>
</dbReference>
<organism evidence="12">
    <name type="scientific">freshwater metagenome</name>
    <dbReference type="NCBI Taxonomy" id="449393"/>
    <lineage>
        <taxon>unclassified sequences</taxon>
        <taxon>metagenomes</taxon>
        <taxon>ecological metagenomes</taxon>
    </lineage>
</organism>
<evidence type="ECO:0000256" key="3">
    <source>
        <dbReference type="ARBA" id="ARBA00022448"/>
    </source>
</evidence>
<dbReference type="GO" id="GO:0005315">
    <property type="term" value="F:phosphate transmembrane transporter activity"/>
    <property type="evidence" value="ECO:0007669"/>
    <property type="project" value="InterPro"/>
</dbReference>
<keyword evidence="6 10" id="KW-0812">Transmembrane</keyword>
<dbReference type="Pfam" id="PF00528">
    <property type="entry name" value="BPD_transp_1"/>
    <property type="match status" value="1"/>
</dbReference>
<feature type="transmembrane region" description="Helical" evidence="10">
    <location>
        <begin position="219"/>
        <end position="245"/>
    </location>
</feature>
<keyword evidence="4" id="KW-1003">Cell membrane</keyword>
<name>A0A6J7F079_9ZZZZ</name>
<dbReference type="PROSITE" id="PS50928">
    <property type="entry name" value="ABC_TM1"/>
    <property type="match status" value="1"/>
</dbReference>
<feature type="transmembrane region" description="Helical" evidence="10">
    <location>
        <begin position="294"/>
        <end position="316"/>
    </location>
</feature>
<evidence type="ECO:0000256" key="4">
    <source>
        <dbReference type="ARBA" id="ARBA00022475"/>
    </source>
</evidence>
<protein>
    <submittedName>
        <fullName evidence="12">Unannotated protein</fullName>
    </submittedName>
</protein>
<keyword evidence="8 10" id="KW-0472">Membrane</keyword>
<dbReference type="EMBL" id="CAFBLP010000071">
    <property type="protein sequence ID" value="CAB4886600.1"/>
    <property type="molecule type" value="Genomic_DNA"/>
</dbReference>
<evidence type="ECO:0000256" key="9">
    <source>
        <dbReference type="SAM" id="MobiDB-lite"/>
    </source>
</evidence>
<feature type="transmembrane region" description="Helical" evidence="10">
    <location>
        <begin position="367"/>
        <end position="388"/>
    </location>
</feature>
<keyword evidence="7 10" id="KW-1133">Transmembrane helix</keyword>
<dbReference type="InterPro" id="IPR000515">
    <property type="entry name" value="MetI-like"/>
</dbReference>
<evidence type="ECO:0000256" key="1">
    <source>
        <dbReference type="ARBA" id="ARBA00004651"/>
    </source>
</evidence>
<feature type="compositionally biased region" description="Basic residues" evidence="9">
    <location>
        <begin position="395"/>
        <end position="404"/>
    </location>
</feature>
<dbReference type="PANTHER" id="PTHR42922:SF1">
    <property type="entry name" value="PHOSPHATE TRANSPORT SYSTEM PERMEASE PROTEIN PSTA"/>
    <property type="match status" value="1"/>
</dbReference>
<feature type="domain" description="ABC transmembrane type-1" evidence="11">
    <location>
        <begin position="181"/>
        <end position="384"/>
    </location>
</feature>
<comment type="subcellular location">
    <subcellularLocation>
        <location evidence="1">Cell membrane</location>
        <topology evidence="1">Multi-pass membrane protein</topology>
    </subcellularLocation>
</comment>
<feature type="transmembrane region" description="Helical" evidence="10">
    <location>
        <begin position="123"/>
        <end position="147"/>
    </location>
</feature>
<dbReference type="InterPro" id="IPR051408">
    <property type="entry name" value="Phosphate_transprt_permease"/>
</dbReference>
<feature type="region of interest" description="Disordered" evidence="9">
    <location>
        <begin position="394"/>
        <end position="439"/>
    </location>
</feature>
<evidence type="ECO:0000256" key="8">
    <source>
        <dbReference type="ARBA" id="ARBA00023136"/>
    </source>
</evidence>
<dbReference type="CDD" id="cd06261">
    <property type="entry name" value="TM_PBP2"/>
    <property type="match status" value="1"/>
</dbReference>
<evidence type="ECO:0000313" key="12">
    <source>
        <dbReference type="EMBL" id="CAB4886600.1"/>
    </source>
</evidence>
<sequence>MTATMRTSPTRTGDNADATNAHPGERRIQAKDTATTDTVLPPRPTAPSDQQRRATGRLSRNDLLMMGGAALSALCTTLLLFGRLTSMSGALGFVVVGFLVYLVTYAVLVSLTEDRPAVIDRVMAVMLTSAALLAGVALFSVVVFTLWRGRKAIVKSNFFTQDMSRTGPLDPLSSGGITHAIVGTLIMITIALIITVPLSLACAVFLNETRGRAASLVRTVVTAMTALPSILAGLFIFATWILILGFERSGLAASIAVSIMMLPIIIRSADVVLRLVPGNLREASAALGAPQWRTVWHIVLPTARSGLTTAVILGVARGIGETAPVLLTAGFTSTMNLDPVTGPMVSLPLTAFELVRSPQPNLVARGFATAAVLMILVLLLFTVARVVGGRPAGRLSKRQSRAAMHRSSADLGRIDARHEAAGQPVARRPETRHPDEVPT</sequence>
<keyword evidence="3" id="KW-0813">Transport</keyword>
<evidence type="ECO:0000256" key="5">
    <source>
        <dbReference type="ARBA" id="ARBA00022592"/>
    </source>
</evidence>
<dbReference type="InterPro" id="IPR005672">
    <property type="entry name" value="Phosphate_PstA"/>
</dbReference>
<reference evidence="12" key="1">
    <citation type="submission" date="2020-05" db="EMBL/GenBank/DDBJ databases">
        <authorList>
            <person name="Chiriac C."/>
            <person name="Salcher M."/>
            <person name="Ghai R."/>
            <person name="Kavagutti S V."/>
        </authorList>
    </citation>
    <scope>NUCLEOTIDE SEQUENCE</scope>
</reference>
<dbReference type="AlphaFoldDB" id="A0A6J7F079"/>
<evidence type="ECO:0000256" key="6">
    <source>
        <dbReference type="ARBA" id="ARBA00022692"/>
    </source>
</evidence>